<accession>A0A429X9S0</accession>
<evidence type="ECO:0000256" key="1">
    <source>
        <dbReference type="ARBA" id="ARBA00007316"/>
    </source>
</evidence>
<evidence type="ECO:0000256" key="5">
    <source>
        <dbReference type="ARBA" id="ARBA00022777"/>
    </source>
</evidence>
<evidence type="ECO:0000256" key="3">
    <source>
        <dbReference type="ARBA" id="ARBA00022679"/>
    </source>
</evidence>
<comment type="caution">
    <text evidence="10">The sequence shown here is derived from an EMBL/GenBank/DDBJ whole genome shotgun (WGS) entry which is preliminary data.</text>
</comment>
<feature type="domain" description="AAA" evidence="9">
    <location>
        <begin position="48"/>
        <end position="187"/>
    </location>
</feature>
<sequence>MELIKQPTSRFKKRVDITNEELIIAEQYRTIGTNIQFIIEGEKNTILITSPGRGEGKSVTTANIALSIAQQGEEVLLIDANFRNPSLHKTFNVPNIHGFTDVLAGKITFKEAVVSSQVEGIHILTSGTFPLNLLTQKVKQLLESIKQSYNMVLIDSRPILEANDTKILANICDGVVLVVRQDDTSMENAFESKKILEYAQAKMIGVVLNEKR</sequence>
<dbReference type="EC" id="2.7.10.2" evidence="2"/>
<dbReference type="NCBIfam" id="TIGR01007">
    <property type="entry name" value="eps_fam"/>
    <property type="match status" value="1"/>
</dbReference>
<reference evidence="10 11" key="1">
    <citation type="submission" date="2018-12" db="EMBL/GenBank/DDBJ databases">
        <authorList>
            <person name="Sun L."/>
            <person name="Chen Z."/>
        </authorList>
    </citation>
    <scope>NUCLEOTIDE SEQUENCE [LARGE SCALE GENOMIC DNA]</scope>
    <source>
        <strain evidence="10 11">LMG 29736</strain>
    </source>
</reference>
<dbReference type="AlphaFoldDB" id="A0A429X9S0"/>
<evidence type="ECO:0000313" key="11">
    <source>
        <dbReference type="Proteomes" id="UP000287296"/>
    </source>
</evidence>
<dbReference type="GO" id="GO:0005524">
    <property type="term" value="F:ATP binding"/>
    <property type="evidence" value="ECO:0007669"/>
    <property type="project" value="UniProtKB-KW"/>
</dbReference>
<gene>
    <name evidence="10" type="ORF">D5F11_008375</name>
</gene>
<keyword evidence="4" id="KW-0547">Nucleotide-binding</keyword>
<dbReference type="InterPro" id="IPR025669">
    <property type="entry name" value="AAA_dom"/>
</dbReference>
<evidence type="ECO:0000256" key="8">
    <source>
        <dbReference type="ARBA" id="ARBA00051245"/>
    </source>
</evidence>
<keyword evidence="3" id="KW-0808">Transferase</keyword>
<dbReference type="EMBL" id="QYTW02000006">
    <property type="protein sequence ID" value="RST60071.1"/>
    <property type="molecule type" value="Genomic_DNA"/>
</dbReference>
<dbReference type="InterPro" id="IPR027417">
    <property type="entry name" value="P-loop_NTPase"/>
</dbReference>
<evidence type="ECO:0000256" key="4">
    <source>
        <dbReference type="ARBA" id="ARBA00022741"/>
    </source>
</evidence>
<dbReference type="SUPFAM" id="SSF52540">
    <property type="entry name" value="P-loop containing nucleoside triphosphate hydrolases"/>
    <property type="match status" value="1"/>
</dbReference>
<comment type="similarity">
    <text evidence="1">Belongs to the CpsD/CapB family.</text>
</comment>
<keyword evidence="5 10" id="KW-0418">Kinase</keyword>
<dbReference type="GO" id="GO:0005886">
    <property type="term" value="C:plasma membrane"/>
    <property type="evidence" value="ECO:0007669"/>
    <property type="project" value="TreeGrafter"/>
</dbReference>
<comment type="catalytic activity">
    <reaction evidence="8">
        <text>L-tyrosyl-[protein] + ATP = O-phospho-L-tyrosyl-[protein] + ADP + H(+)</text>
        <dbReference type="Rhea" id="RHEA:10596"/>
        <dbReference type="Rhea" id="RHEA-COMP:10136"/>
        <dbReference type="Rhea" id="RHEA-COMP:20101"/>
        <dbReference type="ChEBI" id="CHEBI:15378"/>
        <dbReference type="ChEBI" id="CHEBI:30616"/>
        <dbReference type="ChEBI" id="CHEBI:46858"/>
        <dbReference type="ChEBI" id="CHEBI:61978"/>
        <dbReference type="ChEBI" id="CHEBI:456216"/>
        <dbReference type="EC" id="2.7.10.2"/>
    </reaction>
</comment>
<name>A0A429X9S0_SIMTE</name>
<evidence type="ECO:0000259" key="9">
    <source>
        <dbReference type="Pfam" id="PF13614"/>
    </source>
</evidence>
<dbReference type="Pfam" id="PF13614">
    <property type="entry name" value="AAA_31"/>
    <property type="match status" value="1"/>
</dbReference>
<evidence type="ECO:0000256" key="7">
    <source>
        <dbReference type="ARBA" id="ARBA00023137"/>
    </source>
</evidence>
<dbReference type="PANTHER" id="PTHR32309">
    <property type="entry name" value="TYROSINE-PROTEIN KINASE"/>
    <property type="match status" value="1"/>
</dbReference>
<keyword evidence="6" id="KW-0067">ATP-binding</keyword>
<evidence type="ECO:0000256" key="2">
    <source>
        <dbReference type="ARBA" id="ARBA00011903"/>
    </source>
</evidence>
<evidence type="ECO:0000256" key="6">
    <source>
        <dbReference type="ARBA" id="ARBA00022840"/>
    </source>
</evidence>
<dbReference type="GO" id="GO:0004715">
    <property type="term" value="F:non-membrane spanning protein tyrosine kinase activity"/>
    <property type="evidence" value="ECO:0007669"/>
    <property type="project" value="UniProtKB-EC"/>
</dbReference>
<dbReference type="PANTHER" id="PTHR32309:SF13">
    <property type="entry name" value="FERRIC ENTEROBACTIN TRANSPORT PROTEIN FEPE"/>
    <property type="match status" value="1"/>
</dbReference>
<proteinExistence type="inferred from homology"/>
<keyword evidence="7" id="KW-0829">Tyrosine-protein kinase</keyword>
<organism evidence="10 11">
    <name type="scientific">Siminovitchia terrae</name>
    <name type="common">Bacillus terrae</name>
    <dbReference type="NCBI Taxonomy" id="1914933"/>
    <lineage>
        <taxon>Bacteria</taxon>
        <taxon>Bacillati</taxon>
        <taxon>Bacillota</taxon>
        <taxon>Bacilli</taxon>
        <taxon>Bacillales</taxon>
        <taxon>Bacillaceae</taxon>
        <taxon>Siminovitchia</taxon>
    </lineage>
</organism>
<dbReference type="InterPro" id="IPR050445">
    <property type="entry name" value="Bact_polysacc_biosynth/exp"/>
</dbReference>
<dbReference type="RefSeq" id="WP_120119033.1">
    <property type="nucleotide sequence ID" value="NZ_QYTW02000006.1"/>
</dbReference>
<dbReference type="CDD" id="cd05387">
    <property type="entry name" value="BY-kinase"/>
    <property type="match status" value="1"/>
</dbReference>
<dbReference type="Proteomes" id="UP000287296">
    <property type="component" value="Unassembled WGS sequence"/>
</dbReference>
<dbReference type="InterPro" id="IPR005702">
    <property type="entry name" value="Wzc-like_C"/>
</dbReference>
<dbReference type="OrthoDB" id="9794577at2"/>
<evidence type="ECO:0000313" key="10">
    <source>
        <dbReference type="EMBL" id="RST60071.1"/>
    </source>
</evidence>
<protein>
    <recommendedName>
        <fullName evidence="2">non-specific protein-tyrosine kinase</fullName>
        <ecNumber evidence="2">2.7.10.2</ecNumber>
    </recommendedName>
</protein>
<dbReference type="Gene3D" id="3.40.50.300">
    <property type="entry name" value="P-loop containing nucleotide triphosphate hydrolases"/>
    <property type="match status" value="1"/>
</dbReference>